<feature type="non-terminal residue" evidence="2">
    <location>
        <position position="161"/>
    </location>
</feature>
<dbReference type="InParanoid" id="A0A0D0BK00"/>
<reference evidence="3" key="2">
    <citation type="submission" date="2015-01" db="EMBL/GenBank/DDBJ databases">
        <title>Evolutionary Origins and Diversification of the Mycorrhizal Mutualists.</title>
        <authorList>
            <consortium name="DOE Joint Genome Institute"/>
            <consortium name="Mycorrhizal Genomics Consortium"/>
            <person name="Kohler A."/>
            <person name="Kuo A."/>
            <person name="Nagy L.G."/>
            <person name="Floudas D."/>
            <person name="Copeland A."/>
            <person name="Barry K.W."/>
            <person name="Cichocki N."/>
            <person name="Veneault-Fourrey C."/>
            <person name="LaButti K."/>
            <person name="Lindquist E.A."/>
            <person name="Lipzen A."/>
            <person name="Lundell T."/>
            <person name="Morin E."/>
            <person name="Murat C."/>
            <person name="Riley R."/>
            <person name="Ohm R."/>
            <person name="Sun H."/>
            <person name="Tunlid A."/>
            <person name="Henrissat B."/>
            <person name="Grigoriev I.V."/>
            <person name="Hibbett D.S."/>
            <person name="Martin F."/>
        </authorList>
    </citation>
    <scope>NUCLEOTIDE SEQUENCE [LARGE SCALE GENOMIC DNA]</scope>
    <source>
        <strain evidence="3">UH-Slu-Lm8-n1</strain>
    </source>
</reference>
<evidence type="ECO:0000256" key="1">
    <source>
        <dbReference type="SAM" id="MobiDB-lite"/>
    </source>
</evidence>
<keyword evidence="3" id="KW-1185">Reference proteome</keyword>
<feature type="compositionally biased region" description="Basic and acidic residues" evidence="1">
    <location>
        <begin position="68"/>
        <end position="77"/>
    </location>
</feature>
<name>A0A0D0BK00_9AGAM</name>
<dbReference type="STRING" id="930992.A0A0D0BK00"/>
<dbReference type="OrthoDB" id="2690296at2759"/>
<proteinExistence type="predicted"/>
<gene>
    <name evidence="2" type="ORF">CY34DRAFT_81548</name>
</gene>
<protein>
    <submittedName>
        <fullName evidence="2">Uncharacterized protein</fullName>
    </submittedName>
</protein>
<reference evidence="2 3" key="1">
    <citation type="submission" date="2014-04" db="EMBL/GenBank/DDBJ databases">
        <authorList>
            <consortium name="DOE Joint Genome Institute"/>
            <person name="Kuo A."/>
            <person name="Ruytinx J."/>
            <person name="Rineau F."/>
            <person name="Colpaert J."/>
            <person name="Kohler A."/>
            <person name="Nagy L.G."/>
            <person name="Floudas D."/>
            <person name="Copeland A."/>
            <person name="Barry K.W."/>
            <person name="Cichocki N."/>
            <person name="Veneault-Fourrey C."/>
            <person name="LaButti K."/>
            <person name="Lindquist E.A."/>
            <person name="Lipzen A."/>
            <person name="Lundell T."/>
            <person name="Morin E."/>
            <person name="Murat C."/>
            <person name="Sun H."/>
            <person name="Tunlid A."/>
            <person name="Henrissat B."/>
            <person name="Grigoriev I.V."/>
            <person name="Hibbett D.S."/>
            <person name="Martin F."/>
            <person name="Nordberg H.P."/>
            <person name="Cantor M.N."/>
            <person name="Hua S.X."/>
        </authorList>
    </citation>
    <scope>NUCLEOTIDE SEQUENCE [LARGE SCALE GENOMIC DNA]</scope>
    <source>
        <strain evidence="2 3">UH-Slu-Lm8-n1</strain>
    </source>
</reference>
<feature type="region of interest" description="Disordered" evidence="1">
    <location>
        <begin position="1"/>
        <end position="147"/>
    </location>
</feature>
<dbReference type="Proteomes" id="UP000054485">
    <property type="component" value="Unassembled WGS sequence"/>
</dbReference>
<evidence type="ECO:0000313" key="2">
    <source>
        <dbReference type="EMBL" id="KIK43568.1"/>
    </source>
</evidence>
<evidence type="ECO:0000313" key="3">
    <source>
        <dbReference type="Proteomes" id="UP000054485"/>
    </source>
</evidence>
<accession>A0A0D0BK00</accession>
<dbReference type="EMBL" id="KN835210">
    <property type="protein sequence ID" value="KIK43568.1"/>
    <property type="molecule type" value="Genomic_DNA"/>
</dbReference>
<sequence>MPKVSARADTVETIPGNVDINEENIKPKVTFDLHEESDLSSSEETDGAGDDQSREWTNVKRTRGRKIPSREDSESRATSELSQEQDNLVRLAERKLTNDDRKKIKARERTLNLSRGSSTLSREEGPSRDKGKAPDPANWGNLELEDGEADLDAQRAALESF</sequence>
<feature type="compositionally biased region" description="Polar residues" evidence="1">
    <location>
        <begin position="111"/>
        <end position="120"/>
    </location>
</feature>
<organism evidence="2 3">
    <name type="scientific">Suillus luteus UH-Slu-Lm8-n1</name>
    <dbReference type="NCBI Taxonomy" id="930992"/>
    <lineage>
        <taxon>Eukaryota</taxon>
        <taxon>Fungi</taxon>
        <taxon>Dikarya</taxon>
        <taxon>Basidiomycota</taxon>
        <taxon>Agaricomycotina</taxon>
        <taxon>Agaricomycetes</taxon>
        <taxon>Agaricomycetidae</taxon>
        <taxon>Boletales</taxon>
        <taxon>Suillineae</taxon>
        <taxon>Suillaceae</taxon>
        <taxon>Suillus</taxon>
    </lineage>
</organism>
<feature type="compositionally biased region" description="Basic and acidic residues" evidence="1">
    <location>
        <begin position="23"/>
        <end position="37"/>
    </location>
</feature>
<dbReference type="AlphaFoldDB" id="A0A0D0BK00"/>
<dbReference type="HOGENOM" id="CLU_1647840_0_0_1"/>
<feature type="compositionally biased region" description="Basic and acidic residues" evidence="1">
    <location>
        <begin position="121"/>
        <end position="133"/>
    </location>
</feature>
<feature type="compositionally biased region" description="Basic and acidic residues" evidence="1">
    <location>
        <begin position="91"/>
        <end position="110"/>
    </location>
</feature>